<accession>A0A223ASA0</accession>
<keyword evidence="3" id="KW-1185">Reference proteome</keyword>
<reference evidence="3" key="1">
    <citation type="submission" date="2016-05" db="EMBL/GenBank/DDBJ databases">
        <authorList>
            <person name="Holder M.E."/>
            <person name="Ajami N.J."/>
            <person name="Petrosino J.F."/>
        </authorList>
    </citation>
    <scope>NUCLEOTIDE SEQUENCE [LARGE SCALE GENOMIC DNA]</scope>
    <source>
        <strain evidence="3">ATCC 700696</strain>
    </source>
</reference>
<dbReference type="OrthoDB" id="2081973at2"/>
<keyword evidence="1" id="KW-0472">Membrane</keyword>
<organism evidence="2 3">
    <name type="scientific">Mogibacterium pumilum</name>
    <dbReference type="NCBI Taxonomy" id="86332"/>
    <lineage>
        <taxon>Bacteria</taxon>
        <taxon>Bacillati</taxon>
        <taxon>Bacillota</taxon>
        <taxon>Clostridia</taxon>
        <taxon>Peptostreptococcales</taxon>
        <taxon>Anaerovoracaceae</taxon>
        <taxon>Mogibacterium</taxon>
    </lineage>
</organism>
<dbReference type="AlphaFoldDB" id="A0A223ASA0"/>
<keyword evidence="1" id="KW-0812">Transmembrane</keyword>
<evidence type="ECO:0000256" key="1">
    <source>
        <dbReference type="SAM" id="Phobius"/>
    </source>
</evidence>
<dbReference type="EMBL" id="CP016199">
    <property type="protein sequence ID" value="ASS37827.1"/>
    <property type="molecule type" value="Genomic_DNA"/>
</dbReference>
<name>A0A223ASA0_9FIRM</name>
<evidence type="ECO:0000313" key="2">
    <source>
        <dbReference type="EMBL" id="ASS37827.1"/>
    </source>
</evidence>
<dbReference type="Proteomes" id="UP000214689">
    <property type="component" value="Chromosome"/>
</dbReference>
<sequence length="136" mass="15780">MSKGKQRPPQYIRQSKGYQQNLYKKQMKEQDIQVPKSINIEKITKINRILGIVWVALIFVCGFFWTWIAAAVLAVAGAVYMGGFFAYMSNYSKKYLGAYKKMGVPKEMYMKQLKKNGTDAKSMERMSKLWDKIKVD</sequence>
<evidence type="ECO:0000313" key="3">
    <source>
        <dbReference type="Proteomes" id="UP000214689"/>
    </source>
</evidence>
<proteinExistence type="predicted"/>
<feature type="transmembrane region" description="Helical" evidence="1">
    <location>
        <begin position="46"/>
        <end position="65"/>
    </location>
</feature>
<keyword evidence="1" id="KW-1133">Transmembrane helix</keyword>
<feature type="transmembrane region" description="Helical" evidence="1">
    <location>
        <begin position="71"/>
        <end position="92"/>
    </location>
</feature>
<protein>
    <submittedName>
        <fullName evidence="2">Uncharacterized protein</fullName>
    </submittedName>
</protein>
<dbReference type="RefSeq" id="WP_094234057.1">
    <property type="nucleotide sequence ID" value="NZ_CP016199.1"/>
</dbReference>
<gene>
    <name evidence="2" type="ORF">AXF17_04750</name>
</gene>